<reference evidence="4 5" key="1">
    <citation type="submission" date="2024-03" db="EMBL/GenBank/DDBJ databases">
        <authorList>
            <person name="Brejova B."/>
        </authorList>
    </citation>
    <scope>NUCLEOTIDE SEQUENCE [LARGE SCALE GENOMIC DNA]</scope>
    <source>
        <strain evidence="4 5">CBS 14171</strain>
    </source>
</reference>
<feature type="region of interest" description="Disordered" evidence="3">
    <location>
        <begin position="278"/>
        <end position="305"/>
    </location>
</feature>
<keyword evidence="2" id="KW-0862">Zinc</keyword>
<feature type="compositionally biased region" description="Low complexity" evidence="3">
    <location>
        <begin position="515"/>
        <end position="525"/>
    </location>
</feature>
<evidence type="ECO:0000313" key="4">
    <source>
        <dbReference type="EMBL" id="CAK9436955.1"/>
    </source>
</evidence>
<feature type="compositionally biased region" description="Basic and acidic residues" evidence="3">
    <location>
        <begin position="284"/>
        <end position="294"/>
    </location>
</feature>
<dbReference type="GeneID" id="92206650"/>
<feature type="compositionally biased region" description="Low complexity" evidence="3">
    <location>
        <begin position="1431"/>
        <end position="1443"/>
    </location>
</feature>
<dbReference type="SMART" id="SM00238">
    <property type="entry name" value="BIR"/>
    <property type="match status" value="1"/>
</dbReference>
<keyword evidence="5" id="KW-1185">Reference proteome</keyword>
<dbReference type="PANTHER" id="PTHR46771:SF5">
    <property type="entry name" value="DETERIN"/>
    <property type="match status" value="1"/>
</dbReference>
<evidence type="ECO:0000256" key="3">
    <source>
        <dbReference type="SAM" id="MobiDB-lite"/>
    </source>
</evidence>
<feature type="region of interest" description="Disordered" evidence="3">
    <location>
        <begin position="222"/>
        <end position="262"/>
    </location>
</feature>
<feature type="region of interest" description="Disordered" evidence="3">
    <location>
        <begin position="663"/>
        <end position="697"/>
    </location>
</feature>
<feature type="region of interest" description="Disordered" evidence="3">
    <location>
        <begin position="1028"/>
        <end position="1118"/>
    </location>
</feature>
<feature type="compositionally biased region" description="Low complexity" evidence="3">
    <location>
        <begin position="981"/>
        <end position="994"/>
    </location>
</feature>
<feature type="compositionally biased region" description="Acidic residues" evidence="3">
    <location>
        <begin position="1444"/>
        <end position="1458"/>
    </location>
</feature>
<feature type="compositionally biased region" description="Low complexity" evidence="3">
    <location>
        <begin position="344"/>
        <end position="354"/>
    </location>
</feature>
<feature type="compositionally biased region" description="Polar residues" evidence="3">
    <location>
        <begin position="1467"/>
        <end position="1476"/>
    </location>
</feature>
<feature type="region of interest" description="Disordered" evidence="3">
    <location>
        <begin position="919"/>
        <end position="1007"/>
    </location>
</feature>
<organism evidence="4 5">
    <name type="scientific">Lodderomyces beijingensis</name>
    <dbReference type="NCBI Taxonomy" id="1775926"/>
    <lineage>
        <taxon>Eukaryota</taxon>
        <taxon>Fungi</taxon>
        <taxon>Dikarya</taxon>
        <taxon>Ascomycota</taxon>
        <taxon>Saccharomycotina</taxon>
        <taxon>Pichiomycetes</taxon>
        <taxon>Debaryomycetaceae</taxon>
        <taxon>Candida/Lodderomyces clade</taxon>
        <taxon>Lodderomyces</taxon>
    </lineage>
</organism>
<dbReference type="RefSeq" id="XP_066828392.1">
    <property type="nucleotide sequence ID" value="XM_066971344.1"/>
</dbReference>
<evidence type="ECO:0000313" key="5">
    <source>
        <dbReference type="Proteomes" id="UP001497383"/>
    </source>
</evidence>
<name>A0ABP0ZLS5_9ASCO</name>
<dbReference type="InterPro" id="IPR001370">
    <property type="entry name" value="BIR_rpt"/>
</dbReference>
<feature type="compositionally biased region" description="Acidic residues" evidence="3">
    <location>
        <begin position="1028"/>
        <end position="1040"/>
    </location>
</feature>
<feature type="region of interest" description="Disordered" evidence="3">
    <location>
        <begin position="1424"/>
        <end position="1504"/>
    </location>
</feature>
<feature type="compositionally biased region" description="Basic and acidic residues" evidence="3">
    <location>
        <begin position="782"/>
        <end position="794"/>
    </location>
</feature>
<sequence length="1642" mass="180701">MIYSDNRAATFTKEHHVAGEQYTWADIIDFPTDYLVDAGFEFAPSSSQRNRLKCAYCNQSAVFHDTGDLVGITSLHLKYSPKCAKSLVDEAYLSCQGEVQDGDGDGGDNRNRTESEVKYAWSRHPRFRDPLDASSVEFRKSFFKDAYPLDKGDYRPNSSSLAEAGFIYLPRDEIDDRAVCMFCHCSLDSWEPNDDPMEEHIANAPRYCYFLDMFEENQRRKHLRGDAGEANAVKGNAGGKEATEGGGGGKSGSPSLFIGSESDSDLTVANTGAIKSKSSLELSTDPHKIDKHVDPSSFSTRNLRSAMEKDSISACATDSGSDSDFSQELFKSRMATRDRKVQDDQQQQSASKTATTDEHHETKSSNLTSPRTGENESNAKNGSALPPNIISNPQSVDTRAQKRKKVAPKQITSQPASATASNINARKTTSRAKRIYQSDDKNLEYWNKVPDDDLLQEFIQSSKKTAVDDRRTNIVTSMEEIAEGIDVDDEEIPADVVVATTTSPEVDAVVVVDEGDGDVSSPVDDAPGKRDNSTFINENHNETTDSIDMEPSDTTTRVSLSESYEPSNLSEDSFVPIKPQRVTGKVSQSLLERKKEQKKKKKEEGVLSDVPSPPNKDSIMIRRASKPPAFEDVSDETSREGEIYTPGAAAGTKIANISQVQLDKAQFEDPPPPKSPHKYVHSKAAARMSPRKKRKKEAMAIPSIFDMTIESLDEYAAAEAAEAAEAAAAAALSAKELWEKEEEKEENLHFLDPKDKSAGRSTDDNKAAGDACVAQNTGNAKEAFEGKTPLKESPHGPQRFEAWSTPINSFVILNGDDESIVEVQGRRESTSRYPKKRDTSATSDKRESISLTGDLDTHQSLAEDSVNLRVAKKPLVLDETAKKIGVKKVDLGEKRDDSLVNEEEEEDVAGVALAESTSALDGSKVSLLPAEVTQSLDPSSRERSVQDSNEASPPVVKEKRSASDPSAFDKVCESKERVVEETSSNSSNAQEESNLGSEEYRLDLTDSPKRQYEEYLRAMKKLEAVVDDTETSEVMQDADSEAARQAVFPEKEEEVEGTNEDDPGHTEDIDAVGDEKTGQALDKDKTVLSQDREEKVKPHSLKDDGSEKSLKISEESDVIDKSSVIDEHLSEAVNIEVVPLEIEENPKSFNKDAPSDEKDTGLELVQEKTQEVEPNQKADVYQANSAELEAANGSEPIENSETAPATNLSEQNHNPNHNLSSSGKEHVNEELLVESTSKKHTEDQKNGLQEVQGVNVLSVELSPAGDDGADKSAVKEELDNDDNKYKPMMGNEAESKDVSTENAQYASPDSKPEALTDDAEDQIRLLAQEHFQKLRSPSNHRKRAAPKLQEPSRKSRVRKLVMGDTNSAEETTGQESEIPEQSQTSNTQNGVRNIDTSLEAIATANRTFSSEKLERFAAVGYNFPEGSKAVSNSTSAADGSTTSEETEEKEENMDDEVELESREPADGTTSSLNSIEEQTEKVKLSSSGDEIDAERDFTGPLAMNSTLTNGELLITDATPRNHINWTARGMDQFWEQKETILHSSKELFELAARNSEVELSSDIDGDLTRFIAEMPEEEEQMTIRDWVEHCANNCRDIVYRSCSEMNQFIVDEYDRAIKLVESIPTDDEAETPAALENAGIGI</sequence>
<dbReference type="Gene3D" id="1.10.1170.10">
    <property type="entry name" value="Inhibitor Of Apoptosis Protein (2mihbC-IAP-1), Chain A"/>
    <property type="match status" value="2"/>
</dbReference>
<feature type="compositionally biased region" description="Basic and acidic residues" evidence="3">
    <location>
        <begin position="1144"/>
        <end position="1176"/>
    </location>
</feature>
<feature type="compositionally biased region" description="Polar residues" evidence="3">
    <location>
        <begin position="389"/>
        <end position="398"/>
    </location>
</feature>
<feature type="compositionally biased region" description="Polar residues" evidence="3">
    <location>
        <begin position="410"/>
        <end position="427"/>
    </location>
</feature>
<dbReference type="Proteomes" id="UP001497383">
    <property type="component" value="Chromosome 2"/>
</dbReference>
<evidence type="ECO:0000256" key="1">
    <source>
        <dbReference type="ARBA" id="ARBA00022723"/>
    </source>
</evidence>
<feature type="region of interest" description="Disordered" evidence="3">
    <location>
        <begin position="1138"/>
        <end position="1393"/>
    </location>
</feature>
<feature type="compositionally biased region" description="Basic and acidic residues" evidence="3">
    <location>
        <begin position="1236"/>
        <end position="1245"/>
    </location>
</feature>
<feature type="compositionally biased region" description="Polar residues" evidence="3">
    <location>
        <begin position="1364"/>
        <end position="1393"/>
    </location>
</feature>
<feature type="compositionally biased region" description="Basic and acidic residues" evidence="3">
    <location>
        <begin position="1268"/>
        <end position="1285"/>
    </location>
</feature>
<evidence type="ECO:0008006" key="6">
    <source>
        <dbReference type="Google" id="ProtNLM"/>
    </source>
</evidence>
<feature type="region of interest" description="Disordered" evidence="3">
    <location>
        <begin position="334"/>
        <end position="434"/>
    </location>
</feature>
<keyword evidence="1" id="KW-0479">Metal-binding</keyword>
<accession>A0ABP0ZLS5</accession>
<dbReference type="SUPFAM" id="SSF57924">
    <property type="entry name" value="Inhibitor of apoptosis (IAP) repeat"/>
    <property type="match status" value="2"/>
</dbReference>
<dbReference type="EMBL" id="OZ022406">
    <property type="protein sequence ID" value="CAK9436955.1"/>
    <property type="molecule type" value="Genomic_DNA"/>
</dbReference>
<evidence type="ECO:0000256" key="2">
    <source>
        <dbReference type="ARBA" id="ARBA00022833"/>
    </source>
</evidence>
<feature type="region of interest" description="Disordered" evidence="3">
    <location>
        <begin position="822"/>
        <end position="857"/>
    </location>
</feature>
<feature type="compositionally biased region" description="Basic and acidic residues" evidence="3">
    <location>
        <begin position="824"/>
        <end position="848"/>
    </location>
</feature>
<feature type="compositionally biased region" description="Polar residues" evidence="3">
    <location>
        <begin position="364"/>
        <end position="381"/>
    </location>
</feature>
<proteinExistence type="predicted"/>
<gene>
    <name evidence="4" type="ORF">LODBEIA_P14540</name>
</gene>
<feature type="compositionally biased region" description="Polar residues" evidence="3">
    <location>
        <begin position="552"/>
        <end position="571"/>
    </location>
</feature>
<dbReference type="PROSITE" id="PS50143">
    <property type="entry name" value="BIR_REPEAT_2"/>
    <property type="match status" value="1"/>
</dbReference>
<feature type="compositionally biased region" description="Acidic residues" evidence="3">
    <location>
        <begin position="1051"/>
        <end position="1061"/>
    </location>
</feature>
<protein>
    <recommendedName>
        <fullName evidence="6">BIR-domain-containing protein</fullName>
    </recommendedName>
</protein>
<feature type="region of interest" description="Disordered" evidence="3">
    <location>
        <begin position="515"/>
        <end position="647"/>
    </location>
</feature>
<feature type="compositionally biased region" description="Polar residues" evidence="3">
    <location>
        <begin position="1197"/>
        <end position="1222"/>
    </location>
</feature>
<dbReference type="PANTHER" id="PTHR46771">
    <property type="entry name" value="DETERIN"/>
    <property type="match status" value="1"/>
</dbReference>
<feature type="compositionally biased region" description="Basic and acidic residues" evidence="3">
    <location>
        <begin position="998"/>
        <end position="1007"/>
    </location>
</feature>
<feature type="compositionally biased region" description="Basic and acidic residues" evidence="3">
    <location>
        <begin position="1062"/>
        <end position="1118"/>
    </location>
</feature>
<dbReference type="Pfam" id="PF00653">
    <property type="entry name" value="BIR"/>
    <property type="match status" value="1"/>
</dbReference>
<feature type="compositionally biased region" description="Basic and acidic residues" evidence="3">
    <location>
        <begin position="746"/>
        <end position="767"/>
    </location>
</feature>
<feature type="compositionally biased region" description="Basic and acidic residues" evidence="3">
    <location>
        <begin position="970"/>
        <end position="980"/>
    </location>
</feature>
<feature type="region of interest" description="Disordered" evidence="3">
    <location>
        <begin position="738"/>
        <end position="801"/>
    </location>
</feature>
<dbReference type="CDD" id="cd00022">
    <property type="entry name" value="BIR"/>
    <property type="match status" value="1"/>
</dbReference>
<dbReference type="InterPro" id="IPR051190">
    <property type="entry name" value="Baculoviral_IAP"/>
</dbReference>